<dbReference type="GO" id="GO:0016020">
    <property type="term" value="C:membrane"/>
    <property type="evidence" value="ECO:0007669"/>
    <property type="project" value="TreeGrafter"/>
</dbReference>
<feature type="transmembrane region" description="Helical" evidence="2">
    <location>
        <begin position="285"/>
        <end position="306"/>
    </location>
</feature>
<evidence type="ECO:0000256" key="2">
    <source>
        <dbReference type="SAM" id="Phobius"/>
    </source>
</evidence>
<feature type="transmembrane region" description="Helical" evidence="2">
    <location>
        <begin position="318"/>
        <end position="341"/>
    </location>
</feature>
<dbReference type="PANTHER" id="PTHR34814:SF1">
    <property type="entry name" value="NITROSOGUANIDINE RESISTANCE PROTEIN SNG1"/>
    <property type="match status" value="1"/>
</dbReference>
<dbReference type="EMBL" id="KV419436">
    <property type="protein sequence ID" value="KZS88512.1"/>
    <property type="molecule type" value="Genomic_DNA"/>
</dbReference>
<evidence type="ECO:0000259" key="3">
    <source>
        <dbReference type="Pfam" id="PF12051"/>
    </source>
</evidence>
<dbReference type="OrthoDB" id="2140105at2759"/>
<keyword evidence="2" id="KW-0812">Transmembrane</keyword>
<feature type="transmembrane region" description="Helical" evidence="2">
    <location>
        <begin position="410"/>
        <end position="431"/>
    </location>
</feature>
<feature type="transmembrane region" description="Helical" evidence="2">
    <location>
        <begin position="241"/>
        <end position="264"/>
    </location>
</feature>
<feature type="domain" description="DUF3533" evidence="3">
    <location>
        <begin position="49"/>
        <end position="422"/>
    </location>
</feature>
<keyword evidence="2" id="KW-1133">Transmembrane helix</keyword>
<gene>
    <name evidence="4" type="ORF">SISNIDRAFT_459744</name>
</gene>
<protein>
    <recommendedName>
        <fullName evidence="3">DUF3533 domain-containing protein</fullName>
    </recommendedName>
</protein>
<keyword evidence="5" id="KW-1185">Reference proteome</keyword>
<proteinExistence type="predicted"/>
<name>A0A164P9X8_9AGAM</name>
<sequence length="466" mass="51005">MNSEPFQASQSSGEAGSRPSLSPHQHTFFSPELAPIRKQYISLLAKATVLIVAVMWAFLPLYWGSLASSNSLTHQLTAFVIDRDGSTIGQAITSAAVASTQQQVHPTLGWTIVSAAEFPQDIDVQNSVLDEKAWLAIVVAANATQNLLTAQEHGDSTYDPASTITVYYQQARNEVASNNYLVPLVTSLLQTATTHASRNLTSQFLLSLASSGNATAIEALIRAPATISGSVGWNMVNLRPYTATVATAVTLVGQIYLVIFSFIITMTNFPARQMIAKYLTLRSYLTIRVVVPLVLYIPLSLSFAMVSLPFHLPFGAKYTYAGGFFTFWVFVWMGMGALGLATEAMITFLGPKFMAFFLLPLIISNVSVASIPDELQPWLYRYGKAFPVYNMGLAIRTLIFDTKNMLGLNAGILLSWIVLNIITILLFTAFVRWRETRAISATFVMDSERASIASKGEKDNKSEESS</sequence>
<dbReference type="STRING" id="1314777.A0A164P9X8"/>
<feature type="transmembrane region" description="Helical" evidence="2">
    <location>
        <begin position="43"/>
        <end position="63"/>
    </location>
</feature>
<dbReference type="PANTHER" id="PTHR34814">
    <property type="entry name" value="NITROSOGUANIDINE RESISTANCE PROTEIN SNG1"/>
    <property type="match status" value="1"/>
</dbReference>
<evidence type="ECO:0000256" key="1">
    <source>
        <dbReference type="SAM" id="MobiDB-lite"/>
    </source>
</evidence>
<dbReference type="Pfam" id="PF12051">
    <property type="entry name" value="DUF3533"/>
    <property type="match status" value="1"/>
</dbReference>
<accession>A0A164P9X8</accession>
<reference evidence="4 5" key="1">
    <citation type="journal article" date="2016" name="Mol. Biol. Evol.">
        <title>Comparative Genomics of Early-Diverging Mushroom-Forming Fungi Provides Insights into the Origins of Lignocellulose Decay Capabilities.</title>
        <authorList>
            <person name="Nagy L.G."/>
            <person name="Riley R."/>
            <person name="Tritt A."/>
            <person name="Adam C."/>
            <person name="Daum C."/>
            <person name="Floudas D."/>
            <person name="Sun H."/>
            <person name="Yadav J.S."/>
            <person name="Pangilinan J."/>
            <person name="Larsson K.H."/>
            <person name="Matsuura K."/>
            <person name="Barry K."/>
            <person name="Labutti K."/>
            <person name="Kuo R."/>
            <person name="Ohm R.A."/>
            <person name="Bhattacharya S.S."/>
            <person name="Shirouzu T."/>
            <person name="Yoshinaga Y."/>
            <person name="Martin F.M."/>
            <person name="Grigoriev I.V."/>
            <person name="Hibbett D.S."/>
        </authorList>
    </citation>
    <scope>NUCLEOTIDE SEQUENCE [LARGE SCALE GENOMIC DNA]</scope>
    <source>
        <strain evidence="4 5">HHB9708</strain>
    </source>
</reference>
<keyword evidence="2" id="KW-0472">Membrane</keyword>
<dbReference type="AlphaFoldDB" id="A0A164P9X8"/>
<dbReference type="InterPro" id="IPR053001">
    <property type="entry name" value="MNNG_permease-like"/>
</dbReference>
<dbReference type="Proteomes" id="UP000076722">
    <property type="component" value="Unassembled WGS sequence"/>
</dbReference>
<organism evidence="4 5">
    <name type="scientific">Sistotremastrum niveocremeum HHB9708</name>
    <dbReference type="NCBI Taxonomy" id="1314777"/>
    <lineage>
        <taxon>Eukaryota</taxon>
        <taxon>Fungi</taxon>
        <taxon>Dikarya</taxon>
        <taxon>Basidiomycota</taxon>
        <taxon>Agaricomycotina</taxon>
        <taxon>Agaricomycetes</taxon>
        <taxon>Sistotremastrales</taxon>
        <taxon>Sistotremastraceae</taxon>
        <taxon>Sertulicium</taxon>
        <taxon>Sertulicium niveocremeum</taxon>
    </lineage>
</organism>
<dbReference type="InterPro" id="IPR022703">
    <property type="entry name" value="DUF3533"/>
</dbReference>
<feature type="transmembrane region" description="Helical" evidence="2">
    <location>
        <begin position="353"/>
        <end position="371"/>
    </location>
</feature>
<evidence type="ECO:0000313" key="5">
    <source>
        <dbReference type="Proteomes" id="UP000076722"/>
    </source>
</evidence>
<evidence type="ECO:0000313" key="4">
    <source>
        <dbReference type="EMBL" id="KZS88512.1"/>
    </source>
</evidence>
<feature type="region of interest" description="Disordered" evidence="1">
    <location>
        <begin position="1"/>
        <end position="24"/>
    </location>
</feature>